<keyword evidence="3" id="KW-1185">Reference proteome</keyword>
<accession>A0AAC8Z1L0</accession>
<evidence type="ECO:0000256" key="1">
    <source>
        <dbReference type="SAM" id="MobiDB-lite"/>
    </source>
</evidence>
<dbReference type="Proteomes" id="UP000076088">
    <property type="component" value="Chromosome"/>
</dbReference>
<feature type="region of interest" description="Disordered" evidence="1">
    <location>
        <begin position="366"/>
        <end position="389"/>
    </location>
</feature>
<evidence type="ECO:0000313" key="3">
    <source>
        <dbReference type="Proteomes" id="UP000076088"/>
    </source>
</evidence>
<dbReference type="RefSeq" id="WP_054726331.1">
    <property type="nucleotide sequence ID" value="NZ_CP009429.1"/>
</dbReference>
<name>A0AAC8Z1L0_SPHMC</name>
<dbReference type="AlphaFoldDB" id="A0AAC8Z1L0"/>
<dbReference type="KEGG" id="smaz:LH19_07175"/>
<gene>
    <name evidence="2" type="ORF">ATM17_12660</name>
</gene>
<reference evidence="3" key="1">
    <citation type="submission" date="2015-11" db="EMBL/GenBank/DDBJ databases">
        <title>Complete genome sequence of a polyethylene-glycol degrader Sphingopyxis macrogoltabida 203N (NBRC 111659).</title>
        <authorList>
            <person name="Yoshiyuki O."/>
            <person name="Shouta N."/>
            <person name="Nagata Y."/>
            <person name="Numata M."/>
            <person name="Tsuchikane K."/>
            <person name="Hosoyama A."/>
            <person name="Yamazoe A."/>
            <person name="Tsuda M."/>
            <person name="Fujita N."/>
            <person name="Kawai F."/>
        </authorList>
    </citation>
    <scope>NUCLEOTIDE SEQUENCE [LARGE SCALE GENOMIC DNA]</scope>
    <source>
        <strain evidence="3">203N</strain>
    </source>
</reference>
<evidence type="ECO:0008006" key="4">
    <source>
        <dbReference type="Google" id="ProtNLM"/>
    </source>
</evidence>
<organism evidence="2 3">
    <name type="scientific">Sphingopyxis macrogoltabida</name>
    <name type="common">Sphingomonas macrogoltabidus</name>
    <dbReference type="NCBI Taxonomy" id="33050"/>
    <lineage>
        <taxon>Bacteria</taxon>
        <taxon>Pseudomonadati</taxon>
        <taxon>Pseudomonadota</taxon>
        <taxon>Alphaproteobacteria</taxon>
        <taxon>Sphingomonadales</taxon>
        <taxon>Sphingomonadaceae</taxon>
        <taxon>Sphingopyxis</taxon>
    </lineage>
</organism>
<reference evidence="2 3" key="2">
    <citation type="journal article" date="2016" name="Genome Announc.">
        <title>Complete Genome Sequence of Sphingopyxis macrogoltabida Strain 203N (NBRC 111659), a Polyethylene Glycol Degrader.</title>
        <authorList>
            <person name="Ohtsubo Y."/>
            <person name="Nonoyama S."/>
            <person name="Nagata Y."/>
            <person name="Numata M."/>
            <person name="Tsuchikane K."/>
            <person name="Hosoyama A."/>
            <person name="Yamazoe A."/>
            <person name="Tsuda M."/>
            <person name="Fujita N."/>
            <person name="Kawai F."/>
        </authorList>
    </citation>
    <scope>NUCLEOTIDE SEQUENCE [LARGE SCALE GENOMIC DNA]</scope>
    <source>
        <strain evidence="2 3">203N</strain>
    </source>
</reference>
<protein>
    <recommendedName>
        <fullName evidence="4">Bacteriophage tail tape measure C-terminal domain-containing protein</fullName>
    </recommendedName>
</protein>
<sequence>MDVAALNLSVESKDVVSATTDLDKFSASADRAAASAGKLSGNGNAAKLAQDYARAARAADQAGGSVAKATQMVAAANAHVVTYRNHLQGIVTASGHAATAQTALAGAVSRTSTATQQSDAHVIAYRNNLERLATANKSAGTASTSAATGVAAVGTASRATSAIVSGLAGILGGLIGVIIGGMLDALLQMVAGLFEADKAMERVELASDGLSDAQGVLGKMFDLTTGKIKSQNEMLILNARLMAANLRGEAARDKEAAASGLQDAVNSPVRGYGGVLQSIFNPRGYDASQFEREKLRDIARRVDIGILGESAAAREAKNIDFSKTGISESDFLTTLAKRYSSAAKVKIADEIEKSIDTGTLSDVFREEASAGRKARERSGRRGGKTDAEKTADLIRNAEAEITVEQNRSRAVEMSAEAAAELEQKTKLLNAAASAGIKVTPELTKKIEDLAATYAGAKVAADMSEVITSNTDDIRKQTDAMEDQRKLVGLYGDDLARATREMEAQKKIRDALPKGAIWVVGKPITGGLSDQIEADAQAKRIADLKKWSEDTAYAMDLERSGLQLTGEAALEYAFISERLNEAQRARVRQSPEEIAAIREAGAAYAKARYAIDQQAKAIADAREVTRGFFSDWAYGVRQGENIFKAFADSVVNGLNRIIDKLMDRAFENMFSGGGGGGFLGKLFGSFSGLFGGSSLQSASLNLIAANPGIFAKGAAFDRAHYFANGAAFSNSILNSPTLFKFANGGKLGVAGEAGPEAVMPLTRGSDGKLGVQAHGGGGGRGGPPPIIMGDINQEIRIDGGFTPESAVAMIKQGGEATIAQIKRELQSLLEQLERDGVLVG</sequence>
<dbReference type="EMBL" id="CP013344">
    <property type="protein sequence ID" value="AMU89887.1"/>
    <property type="molecule type" value="Genomic_DNA"/>
</dbReference>
<proteinExistence type="predicted"/>
<feature type="compositionally biased region" description="Basic and acidic residues" evidence="1">
    <location>
        <begin position="376"/>
        <end position="389"/>
    </location>
</feature>
<evidence type="ECO:0000313" key="2">
    <source>
        <dbReference type="EMBL" id="AMU89887.1"/>
    </source>
</evidence>